<protein>
    <recommendedName>
        <fullName evidence="3">Reductase</fullName>
    </recommendedName>
</protein>
<accession>A0A285LCC4</accession>
<proteinExistence type="predicted"/>
<reference evidence="1 2" key="1">
    <citation type="submission" date="2017-09" db="EMBL/GenBank/DDBJ databases">
        <authorList>
            <person name="Ehlers B."/>
            <person name="Leendertz F.H."/>
        </authorList>
    </citation>
    <scope>NUCLEOTIDE SEQUENCE [LARGE SCALE GENOMIC DNA]</scope>
    <source>
        <strain evidence="1 2">DSM 45537</strain>
    </source>
</reference>
<gene>
    <name evidence="1" type="ORF">SAMN04244553_3440</name>
</gene>
<dbReference type="InterPro" id="IPR009078">
    <property type="entry name" value="Ferritin-like_SF"/>
</dbReference>
<dbReference type="AlphaFoldDB" id="A0A285LCC4"/>
<evidence type="ECO:0000313" key="2">
    <source>
        <dbReference type="Proteomes" id="UP000219565"/>
    </source>
</evidence>
<sequence length="309" mass="35480">MAAIAMDFEDMLRKIKDRQWALADIDWDAPGAETITPELHARLEPFMADLMWIENVGARGFAAMAKKAPTETLREIYRYFHAEEQKHANAELALMRRWGMLEGDEIPQPNVNVKLVIDFLDKYSDDMSLSFLGTVIPMLEVALDGALVKFIMDEIEDPICQEAFKRINADESRHLAVDFAVMDLLGHAEMRKLLIELVGGWVKPTFLIGVLSYVPLLNKMRDNIVAMGVDENKLYKALERYRNVGERSEFARRLPMYQIVKMHGGWVVDRDHPYHLLADALVKITARVPKRLLRRNPTWAKEITYEPAA</sequence>
<dbReference type="SUPFAM" id="SSF47240">
    <property type="entry name" value="Ferritin-like"/>
    <property type="match status" value="1"/>
</dbReference>
<name>A0A285LCC4_9NOCA</name>
<dbReference type="RefSeq" id="WP_425436938.1">
    <property type="nucleotide sequence ID" value="NZ_OBEG01000003.1"/>
</dbReference>
<dbReference type="EMBL" id="OBEG01000003">
    <property type="protein sequence ID" value="SNY82512.1"/>
    <property type="molecule type" value="Genomic_DNA"/>
</dbReference>
<dbReference type="Proteomes" id="UP000219565">
    <property type="component" value="Unassembled WGS sequence"/>
</dbReference>
<keyword evidence="2" id="KW-1185">Reference proteome</keyword>
<organism evidence="1 2">
    <name type="scientific">Nocardia amikacinitolerans</name>
    <dbReference type="NCBI Taxonomy" id="756689"/>
    <lineage>
        <taxon>Bacteria</taxon>
        <taxon>Bacillati</taxon>
        <taxon>Actinomycetota</taxon>
        <taxon>Actinomycetes</taxon>
        <taxon>Mycobacteriales</taxon>
        <taxon>Nocardiaceae</taxon>
        <taxon>Nocardia</taxon>
    </lineage>
</organism>
<evidence type="ECO:0000313" key="1">
    <source>
        <dbReference type="EMBL" id="SNY82512.1"/>
    </source>
</evidence>
<dbReference type="STRING" id="1379680.GCA_001612615_04049"/>
<evidence type="ECO:0008006" key="3">
    <source>
        <dbReference type="Google" id="ProtNLM"/>
    </source>
</evidence>